<keyword evidence="4" id="KW-1185">Reference proteome</keyword>
<evidence type="ECO:0000256" key="2">
    <source>
        <dbReference type="SAM" id="SignalP"/>
    </source>
</evidence>
<comment type="caution">
    <text evidence="3">The sequence shown here is derived from an EMBL/GenBank/DDBJ whole genome shotgun (WGS) entry which is preliminary data.</text>
</comment>
<feature type="signal peptide" evidence="2">
    <location>
        <begin position="1"/>
        <end position="18"/>
    </location>
</feature>
<dbReference type="AlphaFoldDB" id="A0AAJ0BBL7"/>
<protein>
    <submittedName>
        <fullName evidence="3">Uncharacterized protein</fullName>
    </submittedName>
</protein>
<keyword evidence="2" id="KW-0732">Signal</keyword>
<reference evidence="3" key="1">
    <citation type="submission" date="2023-06" db="EMBL/GenBank/DDBJ databases">
        <title>Genome-scale phylogeny and comparative genomics of the fungal order Sordariales.</title>
        <authorList>
            <consortium name="Lawrence Berkeley National Laboratory"/>
            <person name="Hensen N."/>
            <person name="Bonometti L."/>
            <person name="Westerberg I."/>
            <person name="Brannstrom I.O."/>
            <person name="Guillou S."/>
            <person name="Cros-Aarteil S."/>
            <person name="Calhoun S."/>
            <person name="Haridas S."/>
            <person name="Kuo A."/>
            <person name="Mondo S."/>
            <person name="Pangilinan J."/>
            <person name="Riley R."/>
            <person name="Labutti K."/>
            <person name="Andreopoulos B."/>
            <person name="Lipzen A."/>
            <person name="Chen C."/>
            <person name="Yanf M."/>
            <person name="Daum C."/>
            <person name="Ng V."/>
            <person name="Clum A."/>
            <person name="Steindorff A."/>
            <person name="Ohm R."/>
            <person name="Martin F."/>
            <person name="Silar P."/>
            <person name="Natvig D."/>
            <person name="Lalanne C."/>
            <person name="Gautier V."/>
            <person name="Ament-Velasquez S.L."/>
            <person name="Kruys A."/>
            <person name="Hutchinson M.I."/>
            <person name="Powell A.J."/>
            <person name="Barry K."/>
            <person name="Miller A.N."/>
            <person name="Grigoriev I.V."/>
            <person name="Debuchy R."/>
            <person name="Gladieux P."/>
            <person name="Thoren M.H."/>
            <person name="Johannesson H."/>
        </authorList>
    </citation>
    <scope>NUCLEOTIDE SEQUENCE</scope>
    <source>
        <strain evidence="3">PSN4</strain>
    </source>
</reference>
<dbReference type="Proteomes" id="UP001239445">
    <property type="component" value="Unassembled WGS sequence"/>
</dbReference>
<name>A0AAJ0BBL7_9PEZI</name>
<dbReference type="EMBL" id="MU839834">
    <property type="protein sequence ID" value="KAK1755027.1"/>
    <property type="molecule type" value="Genomic_DNA"/>
</dbReference>
<feature type="compositionally biased region" description="Basic residues" evidence="1">
    <location>
        <begin position="97"/>
        <end position="112"/>
    </location>
</feature>
<accession>A0AAJ0BBL7</accession>
<evidence type="ECO:0000313" key="4">
    <source>
        <dbReference type="Proteomes" id="UP001239445"/>
    </source>
</evidence>
<evidence type="ECO:0000313" key="3">
    <source>
        <dbReference type="EMBL" id="KAK1755027.1"/>
    </source>
</evidence>
<proteinExistence type="predicted"/>
<sequence length="206" mass="21365">MLPPFLLAALFLGGTATAVPASSSEVECTPRTLCVDGINTCGVRFGGCYDVCKPESKPIAPLCVVTSATPAPPATSVAATSTADATTPTNTTVIKSTRTRHRPSSRTRRPRPTRQQPSGTVVAVTSVPVPTPPAITTSPLTSVTCPDGKLGSGQTLCMDMFDKCGQTYGGCFQDCKPWPTFTPRSPCPDNTTSSAVTTSAIPTWGL</sequence>
<gene>
    <name evidence="3" type="ORF">QBC47DRAFT_446768</name>
</gene>
<feature type="chain" id="PRO_5042460113" evidence="2">
    <location>
        <begin position="19"/>
        <end position="206"/>
    </location>
</feature>
<feature type="region of interest" description="Disordered" evidence="1">
    <location>
        <begin position="75"/>
        <end position="120"/>
    </location>
</feature>
<feature type="compositionally biased region" description="Low complexity" evidence="1">
    <location>
        <begin position="75"/>
        <end position="93"/>
    </location>
</feature>
<evidence type="ECO:0000256" key="1">
    <source>
        <dbReference type="SAM" id="MobiDB-lite"/>
    </source>
</evidence>
<organism evidence="3 4">
    <name type="scientific">Echria macrotheca</name>
    <dbReference type="NCBI Taxonomy" id="438768"/>
    <lineage>
        <taxon>Eukaryota</taxon>
        <taxon>Fungi</taxon>
        <taxon>Dikarya</taxon>
        <taxon>Ascomycota</taxon>
        <taxon>Pezizomycotina</taxon>
        <taxon>Sordariomycetes</taxon>
        <taxon>Sordariomycetidae</taxon>
        <taxon>Sordariales</taxon>
        <taxon>Schizotheciaceae</taxon>
        <taxon>Echria</taxon>
    </lineage>
</organism>